<dbReference type="RefSeq" id="WP_015589687.1">
    <property type="nucleotide sequence ID" value="NC_021169.1"/>
</dbReference>
<evidence type="ECO:0000313" key="2">
    <source>
        <dbReference type="Proteomes" id="UP000013307"/>
    </source>
</evidence>
<protein>
    <submittedName>
        <fullName evidence="1">Uncharacterized protein</fullName>
    </submittedName>
</protein>
<reference evidence="1 2" key="1">
    <citation type="journal article" date="2013" name="Genome Announc.">
        <title>Complete Genome Sequence of the Thermophilic and Facultatively Chemolithoautotrophic Sulfate Reducer Archaeoglobus sulfaticallidus Strain PM70-1T.</title>
        <authorList>
            <person name="Stokke R."/>
            <person name="Hocking W.P."/>
            <person name="Steinsbu B.O."/>
            <person name="Steen I.H."/>
        </authorList>
    </citation>
    <scope>NUCLEOTIDE SEQUENCE [LARGE SCALE GENOMIC DNA]</scope>
    <source>
        <strain evidence="1">PM70-1</strain>
    </source>
</reference>
<dbReference type="KEGG" id="ast:Asulf_00052"/>
<dbReference type="HOGENOM" id="CLU_2695510_0_0_2"/>
<keyword evidence="2" id="KW-1185">Reference proteome</keyword>
<dbReference type="AlphaFoldDB" id="N0BAR8"/>
<evidence type="ECO:0000313" key="1">
    <source>
        <dbReference type="EMBL" id="AGK60088.1"/>
    </source>
</evidence>
<dbReference type="eggNOG" id="arCOG00118">
    <property type="taxonomic scope" value="Archaea"/>
</dbReference>
<name>N0BAR8_9EURY</name>
<accession>N0BAR8</accession>
<dbReference type="EMBL" id="CP005290">
    <property type="protein sequence ID" value="AGK60088.1"/>
    <property type="molecule type" value="Genomic_DNA"/>
</dbReference>
<sequence>MDRIEFIDANLNDTVPWFIDILVLKGRKMRDKLASFLDKRGVGTSFFIPTIHTTALFMGKRELPECRICFGKG</sequence>
<dbReference type="Proteomes" id="UP000013307">
    <property type="component" value="Chromosome"/>
</dbReference>
<gene>
    <name evidence="1" type="ORF">Asulf_00052</name>
</gene>
<organism evidence="1 2">
    <name type="scientific">Archaeoglobus sulfaticallidus PM70-1</name>
    <dbReference type="NCBI Taxonomy" id="387631"/>
    <lineage>
        <taxon>Archaea</taxon>
        <taxon>Methanobacteriati</taxon>
        <taxon>Methanobacteriota</taxon>
        <taxon>Archaeoglobi</taxon>
        <taxon>Archaeoglobales</taxon>
        <taxon>Archaeoglobaceae</taxon>
        <taxon>Archaeoglobus</taxon>
    </lineage>
</organism>
<dbReference type="STRING" id="387631.Asulf_00052"/>
<dbReference type="GeneID" id="15391698"/>
<proteinExistence type="predicted"/>